<keyword evidence="3" id="KW-0732">Signal</keyword>
<dbReference type="PANTHER" id="PTHR42953:SF3">
    <property type="entry name" value="HIGH-AFFINITY ZINC UPTAKE SYSTEM PROTEIN ZNUA"/>
    <property type="match status" value="1"/>
</dbReference>
<evidence type="ECO:0000256" key="3">
    <source>
        <dbReference type="ARBA" id="ARBA00022729"/>
    </source>
</evidence>
<dbReference type="OrthoDB" id="9810636at2"/>
<dbReference type="AlphaFoldDB" id="A0A1M6HQL0"/>
<dbReference type="GO" id="GO:0046872">
    <property type="term" value="F:metal ion binding"/>
    <property type="evidence" value="ECO:0007669"/>
    <property type="project" value="InterPro"/>
</dbReference>
<dbReference type="PANTHER" id="PTHR42953">
    <property type="entry name" value="HIGH-AFFINITY ZINC UPTAKE SYSTEM PROTEIN ZNUA-RELATED"/>
    <property type="match status" value="1"/>
</dbReference>
<dbReference type="InterPro" id="IPR006127">
    <property type="entry name" value="ZnuA-like"/>
</dbReference>
<dbReference type="SUPFAM" id="SSF53807">
    <property type="entry name" value="Helical backbone' metal receptor"/>
    <property type="match status" value="1"/>
</dbReference>
<organism evidence="4 5">
    <name type="scientific">Tangfeifania diversioriginum</name>
    <dbReference type="NCBI Taxonomy" id="1168035"/>
    <lineage>
        <taxon>Bacteria</taxon>
        <taxon>Pseudomonadati</taxon>
        <taxon>Bacteroidota</taxon>
        <taxon>Bacteroidia</taxon>
        <taxon>Marinilabiliales</taxon>
        <taxon>Prolixibacteraceae</taxon>
        <taxon>Tangfeifania</taxon>
    </lineage>
</organism>
<dbReference type="Gene3D" id="3.40.50.1980">
    <property type="entry name" value="Nitrogenase molybdenum iron protein domain"/>
    <property type="match status" value="2"/>
</dbReference>
<proteinExistence type="inferred from homology"/>
<dbReference type="PROSITE" id="PS51257">
    <property type="entry name" value="PROKAR_LIPOPROTEIN"/>
    <property type="match status" value="1"/>
</dbReference>
<reference evidence="4 5" key="1">
    <citation type="submission" date="2016-11" db="EMBL/GenBank/DDBJ databases">
        <authorList>
            <person name="Jaros S."/>
            <person name="Januszkiewicz K."/>
            <person name="Wedrychowicz H."/>
        </authorList>
    </citation>
    <scope>NUCLEOTIDE SEQUENCE [LARGE SCALE GENOMIC DNA]</scope>
    <source>
        <strain evidence="4 5">DSM 27063</strain>
    </source>
</reference>
<sequence length="291" mass="33279">MKQLFFVLTLTALLFSCNSKKTKNQDSGKQVVTVSILPQKTFVEKIGGNDFEVNVLIPPGASPSTYTLLPSQLKKISRSEIWFRIGYIGFEHSWKDKIEQANKNMKVVNLSEGLDLIAGSEVQHGDHVHIDGVDPHTWLSPQLVKQMAQRIMEELSELQPENSDEYNSNYLQFVKEIDELDNEIRTKLKNYQGKEFITFHPSLSYFAREYGLVQHSLELEGKEPTPKHMSEVVKLAKEKNIEVIFIQSEFDRDHARVFAEEVGGEIVEVTPLDPNWAENLVELTNILTDNF</sequence>
<keyword evidence="2" id="KW-0813">Transport</keyword>
<evidence type="ECO:0000256" key="1">
    <source>
        <dbReference type="ARBA" id="ARBA00011028"/>
    </source>
</evidence>
<dbReference type="EMBL" id="FQZE01000014">
    <property type="protein sequence ID" value="SHJ24471.1"/>
    <property type="molecule type" value="Genomic_DNA"/>
</dbReference>
<dbReference type="RefSeq" id="WP_073169179.1">
    <property type="nucleotide sequence ID" value="NZ_FQZE01000014.1"/>
</dbReference>
<comment type="similarity">
    <text evidence="1">Belongs to the bacterial solute-binding protein 9 family.</text>
</comment>
<dbReference type="GO" id="GO:0030001">
    <property type="term" value="P:metal ion transport"/>
    <property type="evidence" value="ECO:0007669"/>
    <property type="project" value="InterPro"/>
</dbReference>
<name>A0A1M6HQL0_9BACT</name>
<accession>A0A1M6HQL0</accession>
<dbReference type="InterPro" id="IPR050492">
    <property type="entry name" value="Bact_metal-bind_prot9"/>
</dbReference>
<evidence type="ECO:0000313" key="5">
    <source>
        <dbReference type="Proteomes" id="UP000184050"/>
    </source>
</evidence>
<dbReference type="STRING" id="1168035.SAMN05444280_11445"/>
<evidence type="ECO:0000313" key="4">
    <source>
        <dbReference type="EMBL" id="SHJ24471.1"/>
    </source>
</evidence>
<evidence type="ECO:0000256" key="2">
    <source>
        <dbReference type="ARBA" id="ARBA00022448"/>
    </source>
</evidence>
<gene>
    <name evidence="4" type="ORF">SAMN05444280_11445</name>
</gene>
<protein>
    <submittedName>
        <fullName evidence="4">Zinc transport system substrate-binding protein</fullName>
    </submittedName>
</protein>
<dbReference type="Pfam" id="PF01297">
    <property type="entry name" value="ZnuA"/>
    <property type="match status" value="1"/>
</dbReference>
<keyword evidence="5" id="KW-1185">Reference proteome</keyword>
<dbReference type="Proteomes" id="UP000184050">
    <property type="component" value="Unassembled WGS sequence"/>
</dbReference>